<dbReference type="CDD" id="cd17580">
    <property type="entry name" value="REC_2_DhkD-like"/>
    <property type="match status" value="1"/>
</dbReference>
<organism evidence="4 5">
    <name type="scientific">Limnoglobus roseus</name>
    <dbReference type="NCBI Taxonomy" id="2598579"/>
    <lineage>
        <taxon>Bacteria</taxon>
        <taxon>Pseudomonadati</taxon>
        <taxon>Planctomycetota</taxon>
        <taxon>Planctomycetia</taxon>
        <taxon>Gemmatales</taxon>
        <taxon>Gemmataceae</taxon>
        <taxon>Limnoglobus</taxon>
    </lineage>
</organism>
<keyword evidence="5" id="KW-1185">Reference proteome</keyword>
<feature type="modified residue" description="4-aspartylphosphate" evidence="2">
    <location>
        <position position="58"/>
    </location>
</feature>
<dbReference type="InterPro" id="IPR011006">
    <property type="entry name" value="CheY-like_superfamily"/>
</dbReference>
<evidence type="ECO:0000313" key="5">
    <source>
        <dbReference type="Proteomes" id="UP000324974"/>
    </source>
</evidence>
<dbReference type="SUPFAM" id="SSF52172">
    <property type="entry name" value="CheY-like"/>
    <property type="match status" value="1"/>
</dbReference>
<evidence type="ECO:0000256" key="2">
    <source>
        <dbReference type="PROSITE-ProRule" id="PRU00169"/>
    </source>
</evidence>
<dbReference type="Gene3D" id="3.40.50.2300">
    <property type="match status" value="1"/>
</dbReference>
<dbReference type="EMBL" id="CP042425">
    <property type="protein sequence ID" value="QEL20124.1"/>
    <property type="molecule type" value="Genomic_DNA"/>
</dbReference>
<evidence type="ECO:0000256" key="1">
    <source>
        <dbReference type="ARBA" id="ARBA00022553"/>
    </source>
</evidence>
<dbReference type="KEGG" id="lrs:PX52LOC_07212"/>
<keyword evidence="1 2" id="KW-0597">Phosphoprotein</keyword>
<dbReference type="PANTHER" id="PTHR44591">
    <property type="entry name" value="STRESS RESPONSE REGULATOR PROTEIN 1"/>
    <property type="match status" value="1"/>
</dbReference>
<dbReference type="PROSITE" id="PS50110">
    <property type="entry name" value="RESPONSE_REGULATORY"/>
    <property type="match status" value="1"/>
</dbReference>
<reference evidence="5" key="1">
    <citation type="submission" date="2019-08" db="EMBL/GenBank/DDBJ databases">
        <title>Limnoglobus roseus gen. nov., sp. nov., a novel freshwater planctomycete with a giant genome from the family Gemmataceae.</title>
        <authorList>
            <person name="Kulichevskaya I.S."/>
            <person name="Naumoff D.G."/>
            <person name="Miroshnikov K."/>
            <person name="Ivanova A."/>
            <person name="Philippov D.A."/>
            <person name="Hakobyan A."/>
            <person name="Rijpstra I.C."/>
            <person name="Sinninghe Damste J.S."/>
            <person name="Liesack W."/>
            <person name="Dedysh S.N."/>
        </authorList>
    </citation>
    <scope>NUCLEOTIDE SEQUENCE [LARGE SCALE GENOMIC DNA]</scope>
    <source>
        <strain evidence="5">PX52</strain>
    </source>
</reference>
<dbReference type="InterPro" id="IPR001789">
    <property type="entry name" value="Sig_transdc_resp-reg_receiver"/>
</dbReference>
<dbReference type="RefSeq" id="WP_149114449.1">
    <property type="nucleotide sequence ID" value="NZ_CP042425.1"/>
</dbReference>
<gene>
    <name evidence="4" type="ORF">PX52LOC_07212</name>
</gene>
<dbReference type="PANTHER" id="PTHR44591:SF3">
    <property type="entry name" value="RESPONSE REGULATORY DOMAIN-CONTAINING PROTEIN"/>
    <property type="match status" value="1"/>
</dbReference>
<proteinExistence type="predicted"/>
<feature type="domain" description="Response regulatory" evidence="3">
    <location>
        <begin position="9"/>
        <end position="125"/>
    </location>
</feature>
<accession>A0A5C1ASB7</accession>
<dbReference type="InterPro" id="IPR050595">
    <property type="entry name" value="Bact_response_regulator"/>
</dbReference>
<dbReference type="SMART" id="SM00448">
    <property type="entry name" value="REC"/>
    <property type="match status" value="1"/>
</dbReference>
<evidence type="ECO:0000313" key="4">
    <source>
        <dbReference type="EMBL" id="QEL20124.1"/>
    </source>
</evidence>
<evidence type="ECO:0000259" key="3">
    <source>
        <dbReference type="PROSITE" id="PS50110"/>
    </source>
</evidence>
<dbReference type="Pfam" id="PF00072">
    <property type="entry name" value="Response_reg"/>
    <property type="match status" value="1"/>
</dbReference>
<dbReference type="GO" id="GO:0000160">
    <property type="term" value="P:phosphorelay signal transduction system"/>
    <property type="evidence" value="ECO:0007669"/>
    <property type="project" value="InterPro"/>
</dbReference>
<name>A0A5C1ASB7_9BACT</name>
<dbReference type="AlphaFoldDB" id="A0A5C1ASB7"/>
<dbReference type="OrthoDB" id="9809318at2"/>
<dbReference type="Proteomes" id="UP000324974">
    <property type="component" value="Chromosome"/>
</dbReference>
<sequence length="161" mass="17240">MANASSALSILVVDDSRDTAESTAEMLSLYGYTVKIAVSGKQALRLAAARSPDVILLDIAMPEMDGCEMVRRLIAKADAKRPFLVAVTGREGEDDRQRAMQAGVDLYLVKPVEPAALIGMLDRLNRFLAPSIPTTKSKLHTALSTVPSAPHVENAPALPDQ</sequence>
<protein>
    <submittedName>
        <fullName evidence="4">Response regulator</fullName>
    </submittedName>
</protein>